<accession>X1FEF9</accession>
<reference evidence="1" key="1">
    <citation type="journal article" date="2014" name="Front. Microbiol.">
        <title>High frequency of phylogenetically diverse reductive dehalogenase-homologous genes in deep subseafloor sedimentary metagenomes.</title>
        <authorList>
            <person name="Kawai M."/>
            <person name="Futagami T."/>
            <person name="Toyoda A."/>
            <person name="Takaki Y."/>
            <person name="Nishi S."/>
            <person name="Hori S."/>
            <person name="Arai W."/>
            <person name="Tsubouchi T."/>
            <person name="Morono Y."/>
            <person name="Uchiyama I."/>
            <person name="Ito T."/>
            <person name="Fujiyama A."/>
            <person name="Inagaki F."/>
            <person name="Takami H."/>
        </authorList>
    </citation>
    <scope>NUCLEOTIDE SEQUENCE</scope>
    <source>
        <strain evidence="1">Expedition CK06-06</strain>
    </source>
</reference>
<sequence length="41" mass="5002">EFNLKPYFYHNYEIFFATNTKYFATNTRYFEILGVLILVSI</sequence>
<evidence type="ECO:0000313" key="1">
    <source>
        <dbReference type="EMBL" id="GAH43382.1"/>
    </source>
</evidence>
<protein>
    <submittedName>
        <fullName evidence="1">Uncharacterized protein</fullName>
    </submittedName>
</protein>
<feature type="non-terminal residue" evidence="1">
    <location>
        <position position="1"/>
    </location>
</feature>
<dbReference type="EMBL" id="BARU01012637">
    <property type="protein sequence ID" value="GAH43382.1"/>
    <property type="molecule type" value="Genomic_DNA"/>
</dbReference>
<comment type="caution">
    <text evidence="1">The sequence shown here is derived from an EMBL/GenBank/DDBJ whole genome shotgun (WGS) entry which is preliminary data.</text>
</comment>
<dbReference type="AlphaFoldDB" id="X1FEF9"/>
<gene>
    <name evidence="1" type="ORF">S03H2_23200</name>
</gene>
<name>X1FEF9_9ZZZZ</name>
<proteinExistence type="predicted"/>
<organism evidence="1">
    <name type="scientific">marine sediment metagenome</name>
    <dbReference type="NCBI Taxonomy" id="412755"/>
    <lineage>
        <taxon>unclassified sequences</taxon>
        <taxon>metagenomes</taxon>
        <taxon>ecological metagenomes</taxon>
    </lineage>
</organism>